<organism evidence="2 3">
    <name type="scientific">Cobetia crustatorum</name>
    <dbReference type="NCBI Taxonomy" id="553385"/>
    <lineage>
        <taxon>Bacteria</taxon>
        <taxon>Pseudomonadati</taxon>
        <taxon>Pseudomonadota</taxon>
        <taxon>Gammaproteobacteria</taxon>
        <taxon>Oceanospirillales</taxon>
        <taxon>Halomonadaceae</taxon>
        <taxon>Cobetia</taxon>
    </lineage>
</organism>
<keyword evidence="3" id="KW-1185">Reference proteome</keyword>
<evidence type="ECO:0000313" key="2">
    <source>
        <dbReference type="EMBL" id="TVU64925.1"/>
    </source>
</evidence>
<sequence>MNTFQKPGNDPYSNTYNPGWARHPNFSWAKGPQQGGPSGNPPLQPYHQAGNQQPQQFPQYQQVPSQSRKPSLEDTLSLFMQSSLQFQKDTQQTLLANQQSLHANAQSIAKLEVQLGQLATALNEREKGKFPGQPVANPKGQYEIGSNSNQEQYHEQAKSIITLRSGKQIENNVEMPKEESNFR</sequence>
<feature type="region of interest" description="Disordered" evidence="1">
    <location>
        <begin position="125"/>
        <end position="155"/>
    </location>
</feature>
<feature type="non-terminal residue" evidence="2">
    <location>
        <position position="183"/>
    </location>
</feature>
<reference evidence="2 3" key="1">
    <citation type="submission" date="2019-07" db="EMBL/GenBank/DDBJ databases">
        <title>Diversity of Bacteria from Kongsfjorden, Arctic.</title>
        <authorList>
            <person name="Yu Y."/>
        </authorList>
    </citation>
    <scope>NUCLEOTIDE SEQUENCE [LARGE SCALE GENOMIC DNA]</scope>
    <source>
        <strain evidence="2 3">SM1923</strain>
    </source>
</reference>
<name>A0A558H722_9GAMM</name>
<evidence type="ECO:0000256" key="1">
    <source>
        <dbReference type="SAM" id="MobiDB-lite"/>
    </source>
</evidence>
<feature type="compositionally biased region" description="Low complexity" evidence="1">
    <location>
        <begin position="48"/>
        <end position="66"/>
    </location>
</feature>
<dbReference type="EMBL" id="VNFH01000102">
    <property type="protein sequence ID" value="TVU64925.1"/>
    <property type="molecule type" value="Genomic_DNA"/>
</dbReference>
<dbReference type="RefSeq" id="WP_222429776.1">
    <property type="nucleotide sequence ID" value="NZ_CAWOWR010000012.1"/>
</dbReference>
<protein>
    <submittedName>
        <fullName evidence="2">Uncharacterized protein</fullName>
    </submittedName>
</protein>
<feature type="compositionally biased region" description="Polar residues" evidence="1">
    <location>
        <begin position="1"/>
        <end position="17"/>
    </location>
</feature>
<dbReference type="Proteomes" id="UP000319941">
    <property type="component" value="Unassembled WGS sequence"/>
</dbReference>
<dbReference type="AlphaFoldDB" id="A0A558H722"/>
<comment type="caution">
    <text evidence="2">The sequence shown here is derived from an EMBL/GenBank/DDBJ whole genome shotgun (WGS) entry which is preliminary data.</text>
</comment>
<proteinExistence type="predicted"/>
<feature type="region of interest" description="Disordered" evidence="1">
    <location>
        <begin position="1"/>
        <end position="72"/>
    </location>
</feature>
<gene>
    <name evidence="2" type="ORF">FQP86_17820</name>
</gene>
<evidence type="ECO:0000313" key="3">
    <source>
        <dbReference type="Proteomes" id="UP000319941"/>
    </source>
</evidence>
<accession>A0A558H722</accession>